<sequence length="509" mass="56004">MYDTGADTFGRIKGGRFCLVGRLSMVAALYAERLASLSLKLREINSAREPLLAQIADLEETSRAVQHEYNIILNKASAIATLPNEIIASILEETRGLELLVSQVTHRWRDVAIDSPKLWSNIQVNLAKEQAVNLSALYLTRSKGFPFNLTIVNNIGGINEHVALFGQMLADHIAHCRHLTIDYSSRDCNILLDFLIPVAAPLLESLDMTYCDYRPHDNSLGPGPRMADILRGGAPVLASVHLSQMPCCLPPLGSVTTLRLLELRPDSGIIGNKWHDVLVSLTRLTSLEVEGEIMASWIQGAAITLPALRTLRICATGDQEVAREFQRLYEAIDAPSLEFLELNGFINPDLEFFDSLWPLGANKYPALHTLSLTQYREPGAVSSRTHFAPIMLAFPQVQTVIFNERGQGEACSILRLLLKSDTGGLYWPVLNNVAFPALQSVEGDDIDNLLHQCLTSRISTGHPIGTLSFSSSCVSTLRLKGALSENGGRISPPPWMDLVKVAEYEKSEA</sequence>
<dbReference type="SUPFAM" id="SSF52047">
    <property type="entry name" value="RNI-like"/>
    <property type="match status" value="1"/>
</dbReference>
<organism evidence="1 2">
    <name type="scientific">Athelia psychrophila</name>
    <dbReference type="NCBI Taxonomy" id="1759441"/>
    <lineage>
        <taxon>Eukaryota</taxon>
        <taxon>Fungi</taxon>
        <taxon>Dikarya</taxon>
        <taxon>Basidiomycota</taxon>
        <taxon>Agaricomycotina</taxon>
        <taxon>Agaricomycetes</taxon>
        <taxon>Agaricomycetidae</taxon>
        <taxon>Atheliales</taxon>
        <taxon>Atheliaceae</taxon>
        <taxon>Athelia</taxon>
    </lineage>
</organism>
<evidence type="ECO:0000313" key="2">
    <source>
        <dbReference type="Proteomes" id="UP000076532"/>
    </source>
</evidence>
<proteinExistence type="predicted"/>
<keyword evidence="2" id="KW-1185">Reference proteome</keyword>
<evidence type="ECO:0000313" key="1">
    <source>
        <dbReference type="EMBL" id="KZP18276.1"/>
    </source>
</evidence>
<protein>
    <submittedName>
        <fullName evidence="1">Uncharacterized protein</fullName>
    </submittedName>
</protein>
<dbReference type="AlphaFoldDB" id="A0A166GXX8"/>
<dbReference type="Gene3D" id="3.80.10.10">
    <property type="entry name" value="Ribonuclease Inhibitor"/>
    <property type="match status" value="1"/>
</dbReference>
<gene>
    <name evidence="1" type="ORF">FIBSPDRAFT_893618</name>
</gene>
<dbReference type="InterPro" id="IPR032675">
    <property type="entry name" value="LRR_dom_sf"/>
</dbReference>
<reference evidence="1 2" key="1">
    <citation type="journal article" date="2016" name="Mol. Biol. Evol.">
        <title>Comparative Genomics of Early-Diverging Mushroom-Forming Fungi Provides Insights into the Origins of Lignocellulose Decay Capabilities.</title>
        <authorList>
            <person name="Nagy L.G."/>
            <person name="Riley R."/>
            <person name="Tritt A."/>
            <person name="Adam C."/>
            <person name="Daum C."/>
            <person name="Floudas D."/>
            <person name="Sun H."/>
            <person name="Yadav J.S."/>
            <person name="Pangilinan J."/>
            <person name="Larsson K.H."/>
            <person name="Matsuura K."/>
            <person name="Barry K."/>
            <person name="Labutti K."/>
            <person name="Kuo R."/>
            <person name="Ohm R.A."/>
            <person name="Bhattacharya S.S."/>
            <person name="Shirouzu T."/>
            <person name="Yoshinaga Y."/>
            <person name="Martin F.M."/>
            <person name="Grigoriev I.V."/>
            <person name="Hibbett D.S."/>
        </authorList>
    </citation>
    <scope>NUCLEOTIDE SEQUENCE [LARGE SCALE GENOMIC DNA]</scope>
    <source>
        <strain evidence="1 2">CBS 109695</strain>
    </source>
</reference>
<name>A0A166GXX8_9AGAM</name>
<dbReference type="EMBL" id="KV417574">
    <property type="protein sequence ID" value="KZP18276.1"/>
    <property type="molecule type" value="Genomic_DNA"/>
</dbReference>
<dbReference type="OrthoDB" id="2998253at2759"/>
<accession>A0A166GXX8</accession>
<dbReference type="Proteomes" id="UP000076532">
    <property type="component" value="Unassembled WGS sequence"/>
</dbReference>